<feature type="region of interest" description="Disordered" evidence="1">
    <location>
        <begin position="20"/>
        <end position="48"/>
    </location>
</feature>
<organism evidence="2 3">
    <name type="scientific">Gossypium davidsonii</name>
    <name type="common">Davidson's cotton</name>
    <name type="synonym">Gossypium klotzschianum subsp. davidsonii</name>
    <dbReference type="NCBI Taxonomy" id="34287"/>
    <lineage>
        <taxon>Eukaryota</taxon>
        <taxon>Viridiplantae</taxon>
        <taxon>Streptophyta</taxon>
        <taxon>Embryophyta</taxon>
        <taxon>Tracheophyta</taxon>
        <taxon>Spermatophyta</taxon>
        <taxon>Magnoliopsida</taxon>
        <taxon>eudicotyledons</taxon>
        <taxon>Gunneridae</taxon>
        <taxon>Pentapetalae</taxon>
        <taxon>rosids</taxon>
        <taxon>malvids</taxon>
        <taxon>Malvales</taxon>
        <taxon>Malvaceae</taxon>
        <taxon>Malvoideae</taxon>
        <taxon>Gossypium</taxon>
    </lineage>
</organism>
<sequence>MSAGVCGKRVGFEEIFGSSPKRFRCSGYESPNSSSDPGSRPDDRVSTFSALDPELRTSVVDKNEDFKESSNALSSDLEERNKQYGFDCVRTGNCTDETATCSQISDYNVEDVNKQKFYDRNAVNGPEWTDLFVHEMTSAMNIDDAKAPFFREPTCLLPSTIFMLIGFLLDMIIKQIEHASLKEHLRSLLDNNQILRRTVAIQHERNIEQEGKEREVQHLKLTLNQYIEQARTLEVCFFSTSASIKCQHTVFVMIFDSTFLFRMQLNNYTLRLHLQRAQAQQSSSIKGQFPPDIY</sequence>
<accession>A0A7J8TD88</accession>
<dbReference type="AlphaFoldDB" id="A0A7J8TD88"/>
<evidence type="ECO:0000313" key="3">
    <source>
        <dbReference type="Proteomes" id="UP000593561"/>
    </source>
</evidence>
<evidence type="ECO:0000313" key="2">
    <source>
        <dbReference type="EMBL" id="MBA0636159.1"/>
    </source>
</evidence>
<dbReference type="EMBL" id="JABFAC010244697">
    <property type="protein sequence ID" value="MBA0636159.1"/>
    <property type="molecule type" value="Genomic_DNA"/>
</dbReference>
<dbReference type="PANTHER" id="PTHR31245">
    <property type="entry name" value="UBIQUITIN SYSTEM COMPONENT CUE PROTEIN"/>
    <property type="match status" value="1"/>
</dbReference>
<reference evidence="2 3" key="1">
    <citation type="journal article" date="2019" name="Genome Biol. Evol.">
        <title>Insights into the evolution of the New World diploid cottons (Gossypium, subgenus Houzingenia) based on genome sequencing.</title>
        <authorList>
            <person name="Grover C.E."/>
            <person name="Arick M.A. 2nd"/>
            <person name="Thrash A."/>
            <person name="Conover J.L."/>
            <person name="Sanders W.S."/>
            <person name="Peterson D.G."/>
            <person name="Frelichowski J.E."/>
            <person name="Scheffler J.A."/>
            <person name="Scheffler B.E."/>
            <person name="Wendel J.F."/>
        </authorList>
    </citation>
    <scope>NUCLEOTIDE SEQUENCE [LARGE SCALE GENOMIC DNA]</scope>
    <source>
        <strain evidence="2">27</strain>
        <tissue evidence="2">Leaf</tissue>
    </source>
</reference>
<proteinExistence type="predicted"/>
<gene>
    <name evidence="2" type="ORF">Godav_025797</name>
</gene>
<evidence type="ECO:0000256" key="1">
    <source>
        <dbReference type="SAM" id="MobiDB-lite"/>
    </source>
</evidence>
<name>A0A7J8TD88_GOSDV</name>
<protein>
    <submittedName>
        <fullName evidence="2">Uncharacterized protein</fullName>
    </submittedName>
</protein>
<keyword evidence="3" id="KW-1185">Reference proteome</keyword>
<dbReference type="Proteomes" id="UP000593561">
    <property type="component" value="Unassembled WGS sequence"/>
</dbReference>
<comment type="caution">
    <text evidence="2">The sequence shown here is derived from an EMBL/GenBank/DDBJ whole genome shotgun (WGS) entry which is preliminary data.</text>
</comment>
<dbReference type="PANTHER" id="PTHR31245:SF16">
    <property type="entry name" value="UDP-GLUCOSE 6-DEHYDROGENASE"/>
    <property type="match status" value="1"/>
</dbReference>